<feature type="transmembrane region" description="Helical" evidence="1">
    <location>
        <begin position="211"/>
        <end position="229"/>
    </location>
</feature>
<keyword evidence="1" id="KW-1133">Transmembrane helix</keyword>
<evidence type="ECO:0000256" key="1">
    <source>
        <dbReference type="SAM" id="Phobius"/>
    </source>
</evidence>
<dbReference type="RefSeq" id="WP_002701371.1">
    <property type="nucleotide sequence ID" value="NZ_AAWS01000037.1"/>
</dbReference>
<evidence type="ECO:0000313" key="3">
    <source>
        <dbReference type="Proteomes" id="UP000004095"/>
    </source>
</evidence>
<feature type="transmembrane region" description="Helical" evidence="1">
    <location>
        <begin position="322"/>
        <end position="339"/>
    </location>
</feature>
<feature type="transmembrane region" description="Helical" evidence="1">
    <location>
        <begin position="81"/>
        <end position="113"/>
    </location>
</feature>
<gene>
    <name evidence="2" type="ORF">M23134_02498</name>
</gene>
<feature type="transmembrane region" description="Helical" evidence="1">
    <location>
        <begin position="41"/>
        <end position="61"/>
    </location>
</feature>
<protein>
    <submittedName>
        <fullName evidence="2">Membrane protein, putative</fullName>
    </submittedName>
</protein>
<sequence>MDITSQIIMILGFSLASYSVVGNDVIQTLGTFISSNSKRKWHLLWLYIGGIFLAVATYAWFQLQGDIAYGRLDKIPFPKNYHWWLALPPVILVVITRFGIPVSTTFLILSVFSSKNIRSMVEKSLLGYLTAFVVAIVLYMFISKRLEKYFISTSHKYQEFTKTSSNAVFLRAFFNFLIAIGLGIVIVNLIGHYQLIEGIFGKEAYKTYRLFVFKNVLAALVVVPVYFFLYRQGLIANSKDSEEYTSNSWMIAQWISTGFLWSQWIIQDMANIFVYLPRHGALSALGYWLAIALLVGLLGLILYQRGGGIQKIVTTKTNTFDIRSATIIDFTYGIVLFIFKEYSKIPMSTTWVFVGLLAGREIALTYQLARGEAGSFRSVIMVVLKDLGKIFLGLVVSLLLVWLISYLK</sequence>
<feature type="transmembrane region" description="Helical" evidence="1">
    <location>
        <begin position="125"/>
        <end position="142"/>
    </location>
</feature>
<dbReference type="AlphaFoldDB" id="A1ZTR4"/>
<accession>A1ZTR4</accession>
<dbReference type="OrthoDB" id="246859at2"/>
<feature type="transmembrane region" description="Helical" evidence="1">
    <location>
        <begin position="389"/>
        <end position="407"/>
    </location>
</feature>
<dbReference type="eggNOG" id="COG0683">
    <property type="taxonomic scope" value="Bacteria"/>
</dbReference>
<reference evidence="2 3" key="1">
    <citation type="submission" date="2007-01" db="EMBL/GenBank/DDBJ databases">
        <authorList>
            <person name="Haygood M."/>
            <person name="Podell S."/>
            <person name="Anderson C."/>
            <person name="Hopkinson B."/>
            <person name="Roe K."/>
            <person name="Barbeau K."/>
            <person name="Gaasterland T."/>
            <person name="Ferriera S."/>
            <person name="Johnson J."/>
            <person name="Kravitz S."/>
            <person name="Beeson K."/>
            <person name="Sutton G."/>
            <person name="Rogers Y.-H."/>
            <person name="Friedman R."/>
            <person name="Frazier M."/>
            <person name="Venter J.C."/>
        </authorList>
    </citation>
    <scope>NUCLEOTIDE SEQUENCE [LARGE SCALE GENOMIC DNA]</scope>
    <source>
        <strain evidence="2 3">ATCC 23134</strain>
    </source>
</reference>
<evidence type="ECO:0000313" key="2">
    <source>
        <dbReference type="EMBL" id="EAY26166.1"/>
    </source>
</evidence>
<proteinExistence type="predicted"/>
<feature type="transmembrane region" description="Helical" evidence="1">
    <location>
        <begin position="168"/>
        <end position="190"/>
    </location>
</feature>
<dbReference type="EMBL" id="AAWS01000037">
    <property type="protein sequence ID" value="EAY26166.1"/>
    <property type="molecule type" value="Genomic_DNA"/>
</dbReference>
<organism evidence="2 3">
    <name type="scientific">Microscilla marina ATCC 23134</name>
    <dbReference type="NCBI Taxonomy" id="313606"/>
    <lineage>
        <taxon>Bacteria</taxon>
        <taxon>Pseudomonadati</taxon>
        <taxon>Bacteroidota</taxon>
        <taxon>Cytophagia</taxon>
        <taxon>Cytophagales</taxon>
        <taxon>Microscillaceae</taxon>
        <taxon>Microscilla</taxon>
    </lineage>
</organism>
<comment type="caution">
    <text evidence="2">The sequence shown here is derived from an EMBL/GenBank/DDBJ whole genome shotgun (WGS) entry which is preliminary data.</text>
</comment>
<keyword evidence="1" id="KW-0472">Membrane</keyword>
<dbReference type="Proteomes" id="UP000004095">
    <property type="component" value="Unassembled WGS sequence"/>
</dbReference>
<keyword evidence="1" id="KW-0812">Transmembrane</keyword>
<keyword evidence="3" id="KW-1185">Reference proteome</keyword>
<name>A1ZTR4_MICM2</name>
<feature type="transmembrane region" description="Helical" evidence="1">
    <location>
        <begin position="279"/>
        <end position="302"/>
    </location>
</feature>